<proteinExistence type="predicted"/>
<reference evidence="3" key="2">
    <citation type="submission" date="2025-08" db="UniProtKB">
        <authorList>
            <consortium name="RefSeq"/>
        </authorList>
    </citation>
    <scope>IDENTIFICATION</scope>
    <source>
        <tissue evidence="3">Young leaves</tissue>
    </source>
</reference>
<keyword evidence="1" id="KW-0812">Transmembrane</keyword>
<dbReference type="GeneID" id="113848299"/>
<keyword evidence="1" id="KW-1133">Transmembrane helix</keyword>
<dbReference type="KEGG" id="aprc:113848299"/>
<reference evidence="2" key="1">
    <citation type="journal article" date="2019" name="Toxins">
        <title>Detection of Abrin-Like and Prepropulchellin-Like Toxin Genes and Transcripts Using Whole Genome Sequencing and Full-Length Transcript Sequencing of Abrus precatorius.</title>
        <authorList>
            <person name="Hovde B.T."/>
            <person name="Daligault H.E."/>
            <person name="Hanschen E.R."/>
            <person name="Kunde Y.A."/>
            <person name="Johnson M.B."/>
            <person name="Starkenburg S.R."/>
            <person name="Johnson S.L."/>
        </authorList>
    </citation>
    <scope>NUCLEOTIDE SEQUENCE [LARGE SCALE GENOMIC DNA]</scope>
</reference>
<dbReference type="Proteomes" id="UP000694853">
    <property type="component" value="Unplaced"/>
</dbReference>
<organism evidence="2 3">
    <name type="scientific">Abrus precatorius</name>
    <name type="common">Indian licorice</name>
    <name type="synonym">Glycine abrus</name>
    <dbReference type="NCBI Taxonomy" id="3816"/>
    <lineage>
        <taxon>Eukaryota</taxon>
        <taxon>Viridiplantae</taxon>
        <taxon>Streptophyta</taxon>
        <taxon>Embryophyta</taxon>
        <taxon>Tracheophyta</taxon>
        <taxon>Spermatophyta</taxon>
        <taxon>Magnoliopsida</taxon>
        <taxon>eudicotyledons</taxon>
        <taxon>Gunneridae</taxon>
        <taxon>Pentapetalae</taxon>
        <taxon>rosids</taxon>
        <taxon>fabids</taxon>
        <taxon>Fabales</taxon>
        <taxon>Fabaceae</taxon>
        <taxon>Papilionoideae</taxon>
        <taxon>50 kb inversion clade</taxon>
        <taxon>NPAAA clade</taxon>
        <taxon>indigoferoid/millettioid clade</taxon>
        <taxon>Abreae</taxon>
        <taxon>Abrus</taxon>
    </lineage>
</organism>
<keyword evidence="2" id="KW-1185">Reference proteome</keyword>
<sequence>MDEFMNPYSEVHNQLLSHNSKRIMKFLLKCSLFCALFSVLLPLHLHSLKPFLMQFYSYTVVDKTYIFLLCNGLLLLIAMSSSPPTTHQTIQRPIPIHIEKSTQLEFNVSCIEAPVAAENVDETESPQEEEKVLTIAEQENAVSDTQEEDKEERNALVKIDEHEHSADDTEELNKKCEDFIKRMKASFSEPRADYSFYYNNQKSLVVVN</sequence>
<keyword evidence="1" id="KW-0472">Membrane</keyword>
<name>A0A8B8JPW5_ABRPR</name>
<evidence type="ECO:0000313" key="2">
    <source>
        <dbReference type="Proteomes" id="UP000694853"/>
    </source>
</evidence>
<dbReference type="PANTHER" id="PTHR34947">
    <property type="entry name" value="TRANSMEMBRANE PROTEIN"/>
    <property type="match status" value="1"/>
</dbReference>
<dbReference type="RefSeq" id="XP_027333556.1">
    <property type="nucleotide sequence ID" value="XM_027477755.1"/>
</dbReference>
<dbReference type="OrthoDB" id="1727102at2759"/>
<protein>
    <submittedName>
        <fullName evidence="3">Uncharacterized protein LOC113848299</fullName>
    </submittedName>
</protein>
<evidence type="ECO:0000256" key="1">
    <source>
        <dbReference type="SAM" id="Phobius"/>
    </source>
</evidence>
<dbReference type="PANTHER" id="PTHR34947:SF3">
    <property type="entry name" value="TRANSMEMBRANE PROTEIN"/>
    <property type="match status" value="1"/>
</dbReference>
<gene>
    <name evidence="3" type="primary">LOC113848299</name>
</gene>
<dbReference type="AlphaFoldDB" id="A0A8B8JPW5"/>
<evidence type="ECO:0000313" key="3">
    <source>
        <dbReference type="RefSeq" id="XP_027333556.1"/>
    </source>
</evidence>
<accession>A0A8B8JPW5</accession>
<feature type="transmembrane region" description="Helical" evidence="1">
    <location>
        <begin position="65"/>
        <end position="82"/>
    </location>
</feature>
<feature type="transmembrane region" description="Helical" evidence="1">
    <location>
        <begin position="26"/>
        <end position="45"/>
    </location>
</feature>